<dbReference type="InterPro" id="IPR036279">
    <property type="entry name" value="5-3_exonuclease_C_sf"/>
</dbReference>
<dbReference type="AlphaFoldDB" id="A0A9P4I2L8"/>
<dbReference type="Gene3D" id="3.40.50.1010">
    <property type="entry name" value="5'-nuclease"/>
    <property type="match status" value="2"/>
</dbReference>
<dbReference type="InterPro" id="IPR006084">
    <property type="entry name" value="XPG/Rad2"/>
</dbReference>
<dbReference type="PRINTS" id="PR00853">
    <property type="entry name" value="XPGRADSUPER"/>
</dbReference>
<evidence type="ECO:0000313" key="3">
    <source>
        <dbReference type="Proteomes" id="UP000799772"/>
    </source>
</evidence>
<feature type="non-terminal residue" evidence="2">
    <location>
        <position position="1"/>
    </location>
</feature>
<dbReference type="GO" id="GO:0006281">
    <property type="term" value="P:DNA repair"/>
    <property type="evidence" value="ECO:0007669"/>
    <property type="project" value="UniProtKB-ARBA"/>
</dbReference>
<protein>
    <submittedName>
        <fullName evidence="2">PIN domain-like protein</fullName>
    </submittedName>
</protein>
<dbReference type="InterPro" id="IPR029060">
    <property type="entry name" value="PIN-like_dom_sf"/>
</dbReference>
<feature type="domain" description="XPG-I" evidence="1">
    <location>
        <begin position="73"/>
        <end position="150"/>
    </location>
</feature>
<organism evidence="2 3">
    <name type="scientific">Rhizodiscina lignyota</name>
    <dbReference type="NCBI Taxonomy" id="1504668"/>
    <lineage>
        <taxon>Eukaryota</taxon>
        <taxon>Fungi</taxon>
        <taxon>Dikarya</taxon>
        <taxon>Ascomycota</taxon>
        <taxon>Pezizomycotina</taxon>
        <taxon>Dothideomycetes</taxon>
        <taxon>Pleosporomycetidae</taxon>
        <taxon>Aulographales</taxon>
        <taxon>Rhizodiscinaceae</taxon>
        <taxon>Rhizodiscina</taxon>
    </lineage>
</organism>
<dbReference type="SUPFAM" id="SSF88723">
    <property type="entry name" value="PIN domain-like"/>
    <property type="match status" value="1"/>
</dbReference>
<name>A0A9P4I2L8_9PEZI</name>
<dbReference type="Proteomes" id="UP000799772">
    <property type="component" value="Unassembled WGS sequence"/>
</dbReference>
<dbReference type="Gene3D" id="1.10.150.20">
    <property type="entry name" value="5' to 3' exonuclease, C-terminal subdomain"/>
    <property type="match status" value="1"/>
</dbReference>
<dbReference type="GO" id="GO:0017108">
    <property type="term" value="F:5'-flap endonuclease activity"/>
    <property type="evidence" value="ECO:0007669"/>
    <property type="project" value="TreeGrafter"/>
</dbReference>
<proteinExistence type="predicted"/>
<sequence>KLGIEQSATHIGQTNEAANPIEKNIFWRLIRLLCYNVHPIFVFDGPHRPWKRGRRGGNRVDYDRLRMLVKLLDTMRIPHHNAPGEAEAECARMQQAGIVDAVWSDDSDTLMFGATMLITDYREGKNKQAKKDEKLVRVYRMEEITRKHGLDQDSLLCFVILAGGDYDTAGLPKCGPKTALAVTRKAPGLGRVLRETRSERELDDVRLQLTETLRELRSSVFVPPTFPKWLALKHYKAPTVSSAEQIEALRTRKTWGKAVDHTKLRQIMADHFDFATKRYLLKIAPFLLVMKLGSTQPGEEHNNACCEVQLLKKRK</sequence>
<dbReference type="InterPro" id="IPR006086">
    <property type="entry name" value="XPG-I_dom"/>
</dbReference>
<dbReference type="SMART" id="SM00484">
    <property type="entry name" value="XPGI"/>
    <property type="match status" value="1"/>
</dbReference>
<dbReference type="SUPFAM" id="SSF47807">
    <property type="entry name" value="5' to 3' exonuclease, C-terminal subdomain"/>
    <property type="match status" value="1"/>
</dbReference>
<dbReference type="CDD" id="cd09870">
    <property type="entry name" value="PIN_YEN1"/>
    <property type="match status" value="1"/>
</dbReference>
<dbReference type="PANTHER" id="PTHR11081">
    <property type="entry name" value="FLAP ENDONUCLEASE FAMILY MEMBER"/>
    <property type="match status" value="1"/>
</dbReference>
<dbReference type="Pfam" id="PF00867">
    <property type="entry name" value="XPG_I"/>
    <property type="match status" value="1"/>
</dbReference>
<accession>A0A9P4I2L8</accession>
<evidence type="ECO:0000259" key="1">
    <source>
        <dbReference type="SMART" id="SM00484"/>
    </source>
</evidence>
<reference evidence="2" key="1">
    <citation type="journal article" date="2020" name="Stud. Mycol.">
        <title>101 Dothideomycetes genomes: a test case for predicting lifestyles and emergence of pathogens.</title>
        <authorList>
            <person name="Haridas S."/>
            <person name="Albert R."/>
            <person name="Binder M."/>
            <person name="Bloem J."/>
            <person name="Labutti K."/>
            <person name="Salamov A."/>
            <person name="Andreopoulos B."/>
            <person name="Baker S."/>
            <person name="Barry K."/>
            <person name="Bills G."/>
            <person name="Bluhm B."/>
            <person name="Cannon C."/>
            <person name="Castanera R."/>
            <person name="Culley D."/>
            <person name="Daum C."/>
            <person name="Ezra D."/>
            <person name="Gonzalez J."/>
            <person name="Henrissat B."/>
            <person name="Kuo A."/>
            <person name="Liang C."/>
            <person name="Lipzen A."/>
            <person name="Lutzoni F."/>
            <person name="Magnuson J."/>
            <person name="Mondo S."/>
            <person name="Nolan M."/>
            <person name="Ohm R."/>
            <person name="Pangilinan J."/>
            <person name="Park H.-J."/>
            <person name="Ramirez L."/>
            <person name="Alfaro M."/>
            <person name="Sun H."/>
            <person name="Tritt A."/>
            <person name="Yoshinaga Y."/>
            <person name="Zwiers L.-H."/>
            <person name="Turgeon B."/>
            <person name="Goodwin S."/>
            <person name="Spatafora J."/>
            <person name="Crous P."/>
            <person name="Grigoriev I."/>
        </authorList>
    </citation>
    <scope>NUCLEOTIDE SEQUENCE</scope>
    <source>
        <strain evidence="2">CBS 133067</strain>
    </source>
</reference>
<dbReference type="OrthoDB" id="2959108at2759"/>
<evidence type="ECO:0000313" key="2">
    <source>
        <dbReference type="EMBL" id="KAF2093845.1"/>
    </source>
</evidence>
<keyword evidence="3" id="KW-1185">Reference proteome</keyword>
<dbReference type="EMBL" id="ML978136">
    <property type="protein sequence ID" value="KAF2093845.1"/>
    <property type="molecule type" value="Genomic_DNA"/>
</dbReference>
<gene>
    <name evidence="2" type="ORF">NA57DRAFT_9944</name>
</gene>
<dbReference type="PANTHER" id="PTHR11081:SF62">
    <property type="entry name" value="XPG-I DOMAIN-CONTAINING PROTEIN"/>
    <property type="match status" value="1"/>
</dbReference>
<feature type="non-terminal residue" evidence="2">
    <location>
        <position position="315"/>
    </location>
</feature>
<comment type="caution">
    <text evidence="2">The sequence shown here is derived from an EMBL/GenBank/DDBJ whole genome shotgun (WGS) entry which is preliminary data.</text>
</comment>